<organism evidence="2 3">
    <name type="scientific">Aspergillus flavus (strain ATCC 200026 / FGSC A1120 / IAM 13836 / NRRL 3357 / JCM 12722 / SRRC 167)</name>
    <dbReference type="NCBI Taxonomy" id="332952"/>
    <lineage>
        <taxon>Eukaryota</taxon>
        <taxon>Fungi</taxon>
        <taxon>Dikarya</taxon>
        <taxon>Ascomycota</taxon>
        <taxon>Pezizomycotina</taxon>
        <taxon>Eurotiomycetes</taxon>
        <taxon>Eurotiomycetidae</taxon>
        <taxon>Eurotiales</taxon>
        <taxon>Aspergillaceae</taxon>
        <taxon>Aspergillus</taxon>
        <taxon>Aspergillus subgen. Circumdati</taxon>
    </lineage>
</organism>
<dbReference type="VEuPathDB" id="FungiDB:F9C07_2283139"/>
<evidence type="ECO:0000313" key="3">
    <source>
        <dbReference type="Proteomes" id="UP000596276"/>
    </source>
</evidence>
<proteinExistence type="predicted"/>
<reference evidence="3" key="1">
    <citation type="journal article" date="2021" name="G3 (Bethesda)">
        <title>Chromosome assembled and annotated genome sequence of Aspergillus flavus NRRL 3357.</title>
        <authorList>
            <person name="Skerker J.M."/>
            <person name="Pianalto K.M."/>
            <person name="Mondo S.J."/>
            <person name="Yang K."/>
            <person name="Arkin A.P."/>
            <person name="Keller N.P."/>
            <person name="Grigoriev I.V."/>
            <person name="Louise Glass N.L."/>
        </authorList>
    </citation>
    <scope>NUCLEOTIDE SEQUENCE [LARGE SCALE GENOMIC DNA]</scope>
    <source>
        <strain evidence="3">ATCC 200026 / FGSC A1120 / IAM 13836 / NRRL 3357 / JCM 12722 / SRRC 167</strain>
    </source>
</reference>
<evidence type="ECO:0000313" key="2">
    <source>
        <dbReference type="EMBL" id="QRD89735.1"/>
    </source>
</evidence>
<keyword evidence="1" id="KW-0812">Transmembrane</keyword>
<dbReference type="Proteomes" id="UP000596276">
    <property type="component" value="Chromosome 4"/>
</dbReference>
<keyword evidence="1" id="KW-0472">Membrane</keyword>
<protein>
    <submittedName>
        <fullName evidence="2">Uncharacterized protein</fullName>
    </submittedName>
</protein>
<dbReference type="EMBL" id="CP044618">
    <property type="protein sequence ID" value="QRD89735.1"/>
    <property type="molecule type" value="Genomic_DNA"/>
</dbReference>
<sequence length="99" mass="11493">MVVVTSSLHLRWLHYHIHKLDRGRIAELVSFNDVDRSSLECNSCEVGVDISTPCLFIAWAIHIPLVSHIGAFAVLLMRILIWFRLDYVTISYIWTRLID</sequence>
<accession>A0A7U2MUH5</accession>
<dbReference type="AlphaFoldDB" id="A0A7U2MUH5"/>
<keyword evidence="1" id="KW-1133">Transmembrane helix</keyword>
<keyword evidence="3" id="KW-1185">Reference proteome</keyword>
<gene>
    <name evidence="2" type="ORF">F9C07_2283139</name>
</gene>
<name>A0A7U2MUH5_ASPFN</name>
<evidence type="ECO:0000256" key="1">
    <source>
        <dbReference type="SAM" id="Phobius"/>
    </source>
</evidence>
<feature type="transmembrane region" description="Helical" evidence="1">
    <location>
        <begin position="56"/>
        <end position="77"/>
    </location>
</feature>